<name>A0ABX2F254_9PSEU</name>
<evidence type="ECO:0000256" key="1">
    <source>
        <dbReference type="ARBA" id="ARBA00022857"/>
    </source>
</evidence>
<organism evidence="4 5">
    <name type="scientific">Kibdelosporangium persicum</name>
    <dbReference type="NCBI Taxonomy" id="2698649"/>
    <lineage>
        <taxon>Bacteria</taxon>
        <taxon>Bacillati</taxon>
        <taxon>Actinomycetota</taxon>
        <taxon>Actinomycetes</taxon>
        <taxon>Pseudonocardiales</taxon>
        <taxon>Pseudonocardiaceae</taxon>
        <taxon>Kibdelosporangium</taxon>
    </lineage>
</organism>
<keyword evidence="2" id="KW-0560">Oxidoreductase</keyword>
<dbReference type="Pfam" id="PF00107">
    <property type="entry name" value="ADH_zinc_N"/>
    <property type="match status" value="1"/>
</dbReference>
<gene>
    <name evidence="4" type="ORF">GC106_26320</name>
</gene>
<dbReference type="Gene3D" id="3.90.180.10">
    <property type="entry name" value="Medium-chain alcohol dehydrogenases, catalytic domain"/>
    <property type="match status" value="1"/>
</dbReference>
<keyword evidence="5" id="KW-1185">Reference proteome</keyword>
<feature type="domain" description="Enoyl reductase (ER)" evidence="3">
    <location>
        <begin position="12"/>
        <end position="326"/>
    </location>
</feature>
<dbReference type="SMART" id="SM00829">
    <property type="entry name" value="PKS_ER"/>
    <property type="match status" value="1"/>
</dbReference>
<dbReference type="CDD" id="cd08244">
    <property type="entry name" value="MDR_enoyl_red"/>
    <property type="match status" value="1"/>
</dbReference>
<dbReference type="Pfam" id="PF08240">
    <property type="entry name" value="ADH_N"/>
    <property type="match status" value="1"/>
</dbReference>
<comment type="caution">
    <text evidence="4">The sequence shown here is derived from an EMBL/GenBank/DDBJ whole genome shotgun (WGS) entry which is preliminary data.</text>
</comment>
<dbReference type="PANTHER" id="PTHR48106">
    <property type="entry name" value="QUINONE OXIDOREDUCTASE PIG3-RELATED"/>
    <property type="match status" value="1"/>
</dbReference>
<proteinExistence type="predicted"/>
<dbReference type="PROSITE" id="PS01162">
    <property type="entry name" value="QOR_ZETA_CRYSTAL"/>
    <property type="match status" value="1"/>
</dbReference>
<dbReference type="InterPro" id="IPR036291">
    <property type="entry name" value="NAD(P)-bd_dom_sf"/>
</dbReference>
<dbReference type="InterPro" id="IPR002364">
    <property type="entry name" value="Quin_OxRdtase/zeta-crystal_CS"/>
</dbReference>
<evidence type="ECO:0000256" key="2">
    <source>
        <dbReference type="ARBA" id="ARBA00023002"/>
    </source>
</evidence>
<keyword evidence="1" id="KW-0521">NADP</keyword>
<evidence type="ECO:0000313" key="5">
    <source>
        <dbReference type="Proteomes" id="UP000763557"/>
    </source>
</evidence>
<accession>A0ABX2F254</accession>
<dbReference type="InterPro" id="IPR020843">
    <property type="entry name" value="ER"/>
</dbReference>
<dbReference type="Gene3D" id="3.40.50.720">
    <property type="entry name" value="NAD(P)-binding Rossmann-like Domain"/>
    <property type="match status" value="1"/>
</dbReference>
<dbReference type="SUPFAM" id="SSF51735">
    <property type="entry name" value="NAD(P)-binding Rossmann-fold domains"/>
    <property type="match status" value="1"/>
</dbReference>
<dbReference type="InterPro" id="IPR011032">
    <property type="entry name" value="GroES-like_sf"/>
</dbReference>
<dbReference type="Proteomes" id="UP000763557">
    <property type="component" value="Unassembled WGS sequence"/>
</dbReference>
<dbReference type="RefSeq" id="WP_173129372.1">
    <property type="nucleotide sequence ID" value="NZ_CBCSGW010000005.1"/>
</dbReference>
<protein>
    <submittedName>
        <fullName evidence="4">L-fuco-beta-pyranose dehydrogenase</fullName>
    </submittedName>
</protein>
<evidence type="ECO:0000259" key="3">
    <source>
        <dbReference type="SMART" id="SM00829"/>
    </source>
</evidence>
<dbReference type="InterPro" id="IPR013154">
    <property type="entry name" value="ADH-like_N"/>
</dbReference>
<dbReference type="InterPro" id="IPR013149">
    <property type="entry name" value="ADH-like_C"/>
</dbReference>
<reference evidence="4 5" key="1">
    <citation type="submission" date="2020-01" db="EMBL/GenBank/DDBJ databases">
        <title>Kibdelosporangium persica a novel Actinomycetes from a hot desert in Iran.</title>
        <authorList>
            <person name="Safaei N."/>
            <person name="Zaburannyi N."/>
            <person name="Mueller R."/>
            <person name="Wink J."/>
        </authorList>
    </citation>
    <scope>NUCLEOTIDE SEQUENCE [LARGE SCALE GENOMIC DNA]</scope>
    <source>
        <strain evidence="4 5">4NS15</strain>
    </source>
</reference>
<dbReference type="PANTHER" id="PTHR48106:SF18">
    <property type="entry name" value="QUINONE OXIDOREDUCTASE PIG3"/>
    <property type="match status" value="1"/>
</dbReference>
<dbReference type="EMBL" id="JAAATY010000006">
    <property type="protein sequence ID" value="NRN65421.1"/>
    <property type="molecule type" value="Genomic_DNA"/>
</dbReference>
<evidence type="ECO:0000313" key="4">
    <source>
        <dbReference type="EMBL" id="NRN65421.1"/>
    </source>
</evidence>
<sequence length="328" mass="33779">MTTRAIRQYEFGPAEVLRFEEVPAPVPGRGQVRIRVAAAGVHLLDTSIRSGASGGPFPLPRLPMTPGREVAGVVDAVGEGVDQALLGARVVAHLGQASGGYAELAVAGVESLHELADHVAFDKAVAMIGTGRTTLAVLEMAALTKDDVVLVPAAAGGMGALLVQAARNVGAFVVGLAGGAEKVARVRELGADVVVDYRVDGWPDRVRQALGEREVSVFFDSVGGKTGRAGFELLGLGGRMMVFGWSSGEPVEFTPAELVGRSLSVSAAFRARVLRRPGGVRGLETAALAALAQGELVPLTQSFPLADAAAAHRALETRGTVGKVVLVA</sequence>
<dbReference type="SUPFAM" id="SSF50129">
    <property type="entry name" value="GroES-like"/>
    <property type="match status" value="1"/>
</dbReference>